<feature type="binding site" evidence="8">
    <location>
        <position position="82"/>
    </location>
    <ligand>
        <name>Zn(2+)</name>
        <dbReference type="ChEBI" id="CHEBI:29105"/>
        <note>catalytic</note>
    </ligand>
</feature>
<keyword evidence="11" id="KW-1185">Reference proteome</keyword>
<evidence type="ECO:0000259" key="9">
    <source>
        <dbReference type="PROSITE" id="PS51747"/>
    </source>
</evidence>
<sequence length="155" mass="16951">MTDEDYMSLAIEEAKKAGQIGEVPIGAVLVHNNEVVASAYNLRESLQTTASHAEMFLIEKGNALFKSWRLEDCTLYVTLEPCQMCAGAILQARIPRVVFGAYDPKAGCAGSIINLLEDERFNHQVELAGGVKADACSALLTDFFKKLRVVNKGKK</sequence>
<comment type="caution">
    <text evidence="10">The sequence shown here is derived from an EMBL/GenBank/DDBJ whole genome shotgun (WGS) entry which is preliminary data.</text>
</comment>
<feature type="binding site" evidence="8">
    <location>
        <position position="52"/>
    </location>
    <ligand>
        <name>Zn(2+)</name>
        <dbReference type="ChEBI" id="CHEBI:29105"/>
        <note>catalytic</note>
    </ligand>
</feature>
<comment type="function">
    <text evidence="8">Catalyzes the deamination of adenosine to inosine at the wobble position 34 of tRNA(Arg2).</text>
</comment>
<evidence type="ECO:0000256" key="1">
    <source>
        <dbReference type="ARBA" id="ARBA00010669"/>
    </source>
</evidence>
<dbReference type="PANTHER" id="PTHR11079:SF202">
    <property type="entry name" value="TRNA-SPECIFIC ADENOSINE DEAMINASE"/>
    <property type="match status" value="1"/>
</dbReference>
<dbReference type="SUPFAM" id="SSF53927">
    <property type="entry name" value="Cytidine deaminase-like"/>
    <property type="match status" value="1"/>
</dbReference>
<dbReference type="InterPro" id="IPR002125">
    <property type="entry name" value="CMP_dCMP_dom"/>
</dbReference>
<evidence type="ECO:0000313" key="11">
    <source>
        <dbReference type="Proteomes" id="UP001501734"/>
    </source>
</evidence>
<dbReference type="PROSITE" id="PS51747">
    <property type="entry name" value="CYT_DCMP_DEAMINASES_2"/>
    <property type="match status" value="1"/>
</dbReference>
<evidence type="ECO:0000256" key="8">
    <source>
        <dbReference type="HAMAP-Rule" id="MF_00972"/>
    </source>
</evidence>
<evidence type="ECO:0000256" key="7">
    <source>
        <dbReference type="ARBA" id="ARBA00048045"/>
    </source>
</evidence>
<dbReference type="InterPro" id="IPR016192">
    <property type="entry name" value="APOBEC/CMP_deaminase_Zn-bd"/>
</dbReference>
<dbReference type="RefSeq" id="WP_344913923.1">
    <property type="nucleotide sequence ID" value="NZ_BAABDL010000148.1"/>
</dbReference>
<keyword evidence="4 8" id="KW-0479">Metal-binding</keyword>
<comment type="catalytic activity">
    <reaction evidence="7 8">
        <text>adenosine(34) in tRNA + H2O + H(+) = inosine(34) in tRNA + NH4(+)</text>
        <dbReference type="Rhea" id="RHEA:43168"/>
        <dbReference type="Rhea" id="RHEA-COMP:10373"/>
        <dbReference type="Rhea" id="RHEA-COMP:10374"/>
        <dbReference type="ChEBI" id="CHEBI:15377"/>
        <dbReference type="ChEBI" id="CHEBI:15378"/>
        <dbReference type="ChEBI" id="CHEBI:28938"/>
        <dbReference type="ChEBI" id="CHEBI:74411"/>
        <dbReference type="ChEBI" id="CHEBI:82852"/>
        <dbReference type="EC" id="3.5.4.33"/>
    </reaction>
</comment>
<dbReference type="InterPro" id="IPR016193">
    <property type="entry name" value="Cytidine_deaminase-like"/>
</dbReference>
<dbReference type="EMBL" id="BAABDL010000148">
    <property type="protein sequence ID" value="GAA4080197.1"/>
    <property type="molecule type" value="Genomic_DNA"/>
</dbReference>
<dbReference type="Proteomes" id="UP001501734">
    <property type="component" value="Unassembled WGS sequence"/>
</dbReference>
<evidence type="ECO:0000256" key="5">
    <source>
        <dbReference type="ARBA" id="ARBA00022801"/>
    </source>
</evidence>
<dbReference type="InterPro" id="IPR028883">
    <property type="entry name" value="tRNA_aden_deaminase"/>
</dbReference>
<dbReference type="NCBIfam" id="NF008113">
    <property type="entry name" value="PRK10860.1"/>
    <property type="match status" value="1"/>
</dbReference>
<comment type="cofactor">
    <cofactor evidence="8">
        <name>Zn(2+)</name>
        <dbReference type="ChEBI" id="CHEBI:29105"/>
    </cofactor>
    <text evidence="8">Binds 1 zinc ion per subunit.</text>
</comment>
<dbReference type="InterPro" id="IPR058535">
    <property type="entry name" value="MafB19-deam"/>
</dbReference>
<accession>A0ABP7W3I6</accession>
<evidence type="ECO:0000256" key="4">
    <source>
        <dbReference type="ARBA" id="ARBA00022723"/>
    </source>
</evidence>
<organism evidence="10 11">
    <name type="scientific">Amphibacillus indicireducens</name>
    <dbReference type="NCBI Taxonomy" id="1076330"/>
    <lineage>
        <taxon>Bacteria</taxon>
        <taxon>Bacillati</taxon>
        <taxon>Bacillota</taxon>
        <taxon>Bacilli</taxon>
        <taxon>Bacillales</taxon>
        <taxon>Bacillaceae</taxon>
        <taxon>Amphibacillus</taxon>
    </lineage>
</organism>
<comment type="similarity">
    <text evidence="1">Belongs to the cytidine and deoxycytidylate deaminase family. ADAT2 subfamily.</text>
</comment>
<feature type="domain" description="CMP/dCMP-type deaminase" evidence="9">
    <location>
        <begin position="1"/>
        <end position="126"/>
    </location>
</feature>
<proteinExistence type="inferred from homology"/>
<keyword evidence="5 8" id="KW-0378">Hydrolase</keyword>
<dbReference type="HAMAP" id="MF_00972">
    <property type="entry name" value="tRNA_aden_deaminase"/>
    <property type="match status" value="1"/>
</dbReference>
<dbReference type="CDD" id="cd01285">
    <property type="entry name" value="nucleoside_deaminase"/>
    <property type="match status" value="1"/>
</dbReference>
<protein>
    <recommendedName>
        <fullName evidence="8">tRNA-specific adenosine deaminase</fullName>
        <ecNumber evidence="8">3.5.4.33</ecNumber>
    </recommendedName>
</protein>
<comment type="subunit">
    <text evidence="2 8">Homodimer.</text>
</comment>
<gene>
    <name evidence="8 10" type="primary">tadA</name>
    <name evidence="10" type="ORF">GCM10022410_25170</name>
</gene>
<keyword evidence="3 8" id="KW-0819">tRNA processing</keyword>
<evidence type="ECO:0000256" key="3">
    <source>
        <dbReference type="ARBA" id="ARBA00022694"/>
    </source>
</evidence>
<keyword evidence="6 8" id="KW-0862">Zinc</keyword>
<evidence type="ECO:0000256" key="6">
    <source>
        <dbReference type="ARBA" id="ARBA00022833"/>
    </source>
</evidence>
<feature type="active site" description="Proton donor" evidence="8">
    <location>
        <position position="54"/>
    </location>
</feature>
<dbReference type="Pfam" id="PF14437">
    <property type="entry name" value="MafB19-deam"/>
    <property type="match status" value="1"/>
</dbReference>
<dbReference type="EC" id="3.5.4.33" evidence="8"/>
<evidence type="ECO:0000256" key="2">
    <source>
        <dbReference type="ARBA" id="ARBA00011738"/>
    </source>
</evidence>
<dbReference type="PANTHER" id="PTHR11079">
    <property type="entry name" value="CYTOSINE DEAMINASE FAMILY MEMBER"/>
    <property type="match status" value="1"/>
</dbReference>
<name>A0ABP7W3I6_9BACI</name>
<dbReference type="PROSITE" id="PS00903">
    <property type="entry name" value="CYT_DCMP_DEAMINASES_1"/>
    <property type="match status" value="1"/>
</dbReference>
<reference evidence="11" key="1">
    <citation type="journal article" date="2019" name="Int. J. Syst. Evol. Microbiol.">
        <title>The Global Catalogue of Microorganisms (GCM) 10K type strain sequencing project: providing services to taxonomists for standard genome sequencing and annotation.</title>
        <authorList>
            <consortium name="The Broad Institute Genomics Platform"/>
            <consortium name="The Broad Institute Genome Sequencing Center for Infectious Disease"/>
            <person name="Wu L."/>
            <person name="Ma J."/>
        </authorList>
    </citation>
    <scope>NUCLEOTIDE SEQUENCE [LARGE SCALE GENOMIC DNA]</scope>
    <source>
        <strain evidence="11">JCM 17250</strain>
    </source>
</reference>
<dbReference type="Gene3D" id="3.40.140.10">
    <property type="entry name" value="Cytidine Deaminase, domain 2"/>
    <property type="match status" value="1"/>
</dbReference>
<feature type="binding site" evidence="8">
    <location>
        <position position="85"/>
    </location>
    <ligand>
        <name>Zn(2+)</name>
        <dbReference type="ChEBI" id="CHEBI:29105"/>
        <note>catalytic</note>
    </ligand>
</feature>
<evidence type="ECO:0000313" key="10">
    <source>
        <dbReference type="EMBL" id="GAA4080197.1"/>
    </source>
</evidence>